<protein>
    <recommendedName>
        <fullName evidence="4 12">2-dehydropantoate 2-reductase</fullName>
        <ecNumber evidence="3 12">1.1.1.169</ecNumber>
    </recommendedName>
    <alternativeName>
        <fullName evidence="8 12">Ketopantoate reductase</fullName>
    </alternativeName>
</protein>
<evidence type="ECO:0000259" key="14">
    <source>
        <dbReference type="Pfam" id="PF08546"/>
    </source>
</evidence>
<evidence type="ECO:0000313" key="15">
    <source>
        <dbReference type="EMBL" id="QSG08567.1"/>
    </source>
</evidence>
<evidence type="ECO:0000256" key="10">
    <source>
        <dbReference type="ARBA" id="ARBA00048196"/>
    </source>
</evidence>
<gene>
    <name evidence="15" type="primary">apbA</name>
    <name evidence="15" type="ORF">HSR122_1168</name>
</gene>
<dbReference type="GO" id="GO:0008677">
    <property type="term" value="F:2-dehydropantoate 2-reductase activity"/>
    <property type="evidence" value="ECO:0007669"/>
    <property type="project" value="UniProtKB-EC"/>
</dbReference>
<evidence type="ECO:0000256" key="5">
    <source>
        <dbReference type="ARBA" id="ARBA00022857"/>
    </source>
</evidence>
<dbReference type="NCBIfam" id="TIGR00745">
    <property type="entry name" value="apbA_panE"/>
    <property type="match status" value="1"/>
</dbReference>
<dbReference type="Pfam" id="PF08546">
    <property type="entry name" value="ApbA_C"/>
    <property type="match status" value="1"/>
</dbReference>
<dbReference type="FunFam" id="1.10.1040.10:FF:000017">
    <property type="entry name" value="2-dehydropantoate 2-reductase"/>
    <property type="match status" value="1"/>
</dbReference>
<organism evidence="15 16">
    <name type="scientific">Halapricum desulfuricans</name>
    <dbReference type="NCBI Taxonomy" id="2841257"/>
    <lineage>
        <taxon>Archaea</taxon>
        <taxon>Methanobacteriati</taxon>
        <taxon>Methanobacteriota</taxon>
        <taxon>Stenosarchaea group</taxon>
        <taxon>Halobacteria</taxon>
        <taxon>Halobacteriales</taxon>
        <taxon>Haloarculaceae</taxon>
        <taxon>Halapricum</taxon>
    </lineage>
</organism>
<dbReference type="GeneID" id="68851816"/>
<evidence type="ECO:0000256" key="4">
    <source>
        <dbReference type="ARBA" id="ARBA00019465"/>
    </source>
</evidence>
<evidence type="ECO:0000256" key="12">
    <source>
        <dbReference type="RuleBase" id="RU362068"/>
    </source>
</evidence>
<comment type="catalytic activity">
    <reaction evidence="9">
        <text>(R)-pantoate + NADP(+) = 2-dehydropantoate + NADPH + H(+)</text>
        <dbReference type="Rhea" id="RHEA:16233"/>
        <dbReference type="ChEBI" id="CHEBI:11561"/>
        <dbReference type="ChEBI" id="CHEBI:15378"/>
        <dbReference type="ChEBI" id="CHEBI:15980"/>
        <dbReference type="ChEBI" id="CHEBI:57783"/>
        <dbReference type="ChEBI" id="CHEBI:58349"/>
        <dbReference type="EC" id="1.1.1.169"/>
    </reaction>
    <physiologicalReaction direction="right-to-left" evidence="9">
        <dbReference type="Rhea" id="RHEA:16235"/>
    </physiologicalReaction>
</comment>
<evidence type="ECO:0000256" key="9">
    <source>
        <dbReference type="ARBA" id="ARBA00047506"/>
    </source>
</evidence>
<dbReference type="InterPro" id="IPR013332">
    <property type="entry name" value="KPR_N"/>
</dbReference>
<dbReference type="InterPro" id="IPR003710">
    <property type="entry name" value="ApbA"/>
</dbReference>
<name>A0A897N784_9EURY</name>
<evidence type="ECO:0000256" key="2">
    <source>
        <dbReference type="ARBA" id="ARBA00007870"/>
    </source>
</evidence>
<proteinExistence type="inferred from homology"/>
<evidence type="ECO:0000256" key="11">
    <source>
        <dbReference type="ARBA" id="ARBA00056765"/>
    </source>
</evidence>
<dbReference type="InterPro" id="IPR013752">
    <property type="entry name" value="KPA_reductase"/>
</dbReference>
<dbReference type="KEGG" id="hds:HSR122_1168"/>
<dbReference type="InterPro" id="IPR013328">
    <property type="entry name" value="6PGD_dom2"/>
</dbReference>
<dbReference type="Proteomes" id="UP000662973">
    <property type="component" value="Chromosome"/>
</dbReference>
<keyword evidence="6 12" id="KW-0173">Coenzyme A biosynthesis</keyword>
<feature type="domain" description="Ketopantoate reductase C-terminal" evidence="14">
    <location>
        <begin position="172"/>
        <end position="287"/>
    </location>
</feature>
<sequence length="295" mass="30756">MRVVVFGAGSLGSLIGGLLADEHDVTLIGREPHVRAVRDHGLEITGEIETTSYPGAATAVSGPAELAIVTVKSYDTPEAARALQALDTDVVLSLQNGLGNEEALDEALAATVLAGTCTYGARLIEPGVVRCTGAGEVTLGARSGGRSEAAERVGNAVRRAGIDATVATDMPRRLWEKLAINAGINAVTALARVENGALGDGPANDVATRAVRETAHVARANGIDLPDERATAALDTVVETTAANRSSMYQDLEAGRRTEIDAINGAVLERANDPVPVNETLAALVRAWERERKLR</sequence>
<dbReference type="UniPathway" id="UPA00241"/>
<accession>A0A897N784</accession>
<dbReference type="RefSeq" id="WP_229111786.1">
    <property type="nucleotide sequence ID" value="NZ_CP064788.1"/>
</dbReference>
<comment type="catalytic activity">
    <reaction evidence="10">
        <text>(R)-pantoate + NAD(+) = 2-dehydropantoate + NADH + H(+)</text>
        <dbReference type="Rhea" id="RHEA:61292"/>
        <dbReference type="ChEBI" id="CHEBI:11561"/>
        <dbReference type="ChEBI" id="CHEBI:15378"/>
        <dbReference type="ChEBI" id="CHEBI:15980"/>
        <dbReference type="ChEBI" id="CHEBI:57540"/>
        <dbReference type="ChEBI" id="CHEBI:57945"/>
    </reaction>
    <physiologicalReaction direction="right-to-left" evidence="10">
        <dbReference type="Rhea" id="RHEA:61294"/>
    </physiologicalReaction>
</comment>
<feature type="domain" description="Ketopantoate reductase N-terminal" evidence="13">
    <location>
        <begin position="3"/>
        <end position="142"/>
    </location>
</feature>
<evidence type="ECO:0000259" key="13">
    <source>
        <dbReference type="Pfam" id="PF02558"/>
    </source>
</evidence>
<dbReference type="PANTHER" id="PTHR43765:SF2">
    <property type="entry name" value="2-DEHYDROPANTOATE 2-REDUCTASE"/>
    <property type="match status" value="1"/>
</dbReference>
<dbReference type="GO" id="GO:0015937">
    <property type="term" value="P:coenzyme A biosynthetic process"/>
    <property type="evidence" value="ECO:0007669"/>
    <property type="project" value="UniProtKB-UniPathway"/>
</dbReference>
<dbReference type="InterPro" id="IPR008927">
    <property type="entry name" value="6-PGluconate_DH-like_C_sf"/>
</dbReference>
<evidence type="ECO:0000256" key="7">
    <source>
        <dbReference type="ARBA" id="ARBA00023002"/>
    </source>
</evidence>
<dbReference type="GO" id="GO:0005737">
    <property type="term" value="C:cytoplasm"/>
    <property type="evidence" value="ECO:0007669"/>
    <property type="project" value="TreeGrafter"/>
</dbReference>
<keyword evidence="7 12" id="KW-0560">Oxidoreductase</keyword>
<evidence type="ECO:0000256" key="6">
    <source>
        <dbReference type="ARBA" id="ARBA00022993"/>
    </source>
</evidence>
<comment type="similarity">
    <text evidence="2 12">Belongs to the ketopantoate reductase family.</text>
</comment>
<evidence type="ECO:0000256" key="1">
    <source>
        <dbReference type="ARBA" id="ARBA00004724"/>
    </source>
</evidence>
<comment type="function">
    <text evidence="12">Catalyzes the NADPH-dependent reduction of ketopantoate into pantoic acid.</text>
</comment>
<dbReference type="Gene3D" id="1.10.1040.10">
    <property type="entry name" value="N-(1-d-carboxylethyl)-l-norvaline Dehydrogenase, domain 2"/>
    <property type="match status" value="1"/>
</dbReference>
<evidence type="ECO:0000313" key="16">
    <source>
        <dbReference type="Proteomes" id="UP000662973"/>
    </source>
</evidence>
<dbReference type="Gene3D" id="3.40.50.720">
    <property type="entry name" value="NAD(P)-binding Rossmann-like Domain"/>
    <property type="match status" value="1"/>
</dbReference>
<dbReference type="PANTHER" id="PTHR43765">
    <property type="entry name" value="2-DEHYDROPANTOATE 2-REDUCTASE-RELATED"/>
    <property type="match status" value="1"/>
</dbReference>
<keyword evidence="5 12" id="KW-0521">NADP</keyword>
<dbReference type="InterPro" id="IPR050838">
    <property type="entry name" value="Ketopantoate_reductase"/>
</dbReference>
<evidence type="ECO:0000256" key="3">
    <source>
        <dbReference type="ARBA" id="ARBA00013014"/>
    </source>
</evidence>
<comment type="pathway">
    <text evidence="1 12">Cofactor biosynthesis; coenzyme A biosynthesis.</text>
</comment>
<evidence type="ECO:0000256" key="8">
    <source>
        <dbReference type="ARBA" id="ARBA00032024"/>
    </source>
</evidence>
<dbReference type="Pfam" id="PF02558">
    <property type="entry name" value="ApbA"/>
    <property type="match status" value="1"/>
</dbReference>
<comment type="function">
    <text evidence="11">Catalyzes the NAD(P)H-dependent reduction of ketopantoate into pantoic acid.</text>
</comment>
<dbReference type="InterPro" id="IPR036291">
    <property type="entry name" value="NAD(P)-bd_dom_sf"/>
</dbReference>
<dbReference type="SUPFAM" id="SSF51735">
    <property type="entry name" value="NAD(P)-binding Rossmann-fold domains"/>
    <property type="match status" value="1"/>
</dbReference>
<dbReference type="GO" id="GO:0050661">
    <property type="term" value="F:NADP binding"/>
    <property type="evidence" value="ECO:0007669"/>
    <property type="project" value="TreeGrafter"/>
</dbReference>
<dbReference type="AlphaFoldDB" id="A0A897N784"/>
<dbReference type="EC" id="1.1.1.169" evidence="3 12"/>
<keyword evidence="16" id="KW-1185">Reference proteome</keyword>
<dbReference type="EMBL" id="CP064788">
    <property type="protein sequence ID" value="QSG08567.1"/>
    <property type="molecule type" value="Genomic_DNA"/>
</dbReference>
<reference evidence="15 16" key="1">
    <citation type="submission" date="2020-11" db="EMBL/GenBank/DDBJ databases">
        <title>Carbohydrate-dependent, anaerobic sulfur respiration: A novel catabolism in halophilic archaea.</title>
        <authorList>
            <person name="Sorokin D.Y."/>
            <person name="Messina E."/>
            <person name="Smedile F."/>
            <person name="La Cono V."/>
            <person name="Hallsworth J.E."/>
            <person name="Yakimov M.M."/>
        </authorList>
    </citation>
    <scope>NUCLEOTIDE SEQUENCE [LARGE SCALE GENOMIC DNA]</scope>
    <source>
        <strain evidence="15 16">HSR12-2</strain>
    </source>
</reference>
<dbReference type="GO" id="GO:0015940">
    <property type="term" value="P:pantothenate biosynthetic process"/>
    <property type="evidence" value="ECO:0007669"/>
    <property type="project" value="InterPro"/>
</dbReference>
<dbReference type="SUPFAM" id="SSF48179">
    <property type="entry name" value="6-phosphogluconate dehydrogenase C-terminal domain-like"/>
    <property type="match status" value="1"/>
</dbReference>